<organism evidence="1 2">
    <name type="scientific">Chaetomium tenue</name>
    <dbReference type="NCBI Taxonomy" id="1854479"/>
    <lineage>
        <taxon>Eukaryota</taxon>
        <taxon>Fungi</taxon>
        <taxon>Dikarya</taxon>
        <taxon>Ascomycota</taxon>
        <taxon>Pezizomycotina</taxon>
        <taxon>Sordariomycetes</taxon>
        <taxon>Sordariomycetidae</taxon>
        <taxon>Sordariales</taxon>
        <taxon>Chaetomiaceae</taxon>
        <taxon>Chaetomium</taxon>
    </lineage>
</organism>
<comment type="caution">
    <text evidence="1">The sequence shown here is derived from an EMBL/GenBank/DDBJ whole genome shotgun (WGS) entry which is preliminary data.</text>
</comment>
<dbReference type="EMBL" id="JAGIZQ010000004">
    <property type="protein sequence ID" value="KAH6631703.1"/>
    <property type="molecule type" value="Genomic_DNA"/>
</dbReference>
<evidence type="ECO:0000313" key="2">
    <source>
        <dbReference type="Proteomes" id="UP000724584"/>
    </source>
</evidence>
<sequence length="128" mass="14205">MATSFARVLVSIINGRGLNLRNAPIRPETAAIARRGAARWATCASPELRLVSPGVVVCRLASWRRESPPDEALNCMQRVVETCRNPPPSPVIPAASRHCHRRYRGVSCWPTVESFGRGGIPRFFRRLS</sequence>
<protein>
    <submittedName>
        <fullName evidence="1">Uncharacterized protein</fullName>
    </submittedName>
</protein>
<name>A0ACB7P8A2_9PEZI</name>
<keyword evidence="2" id="KW-1185">Reference proteome</keyword>
<dbReference type="Proteomes" id="UP000724584">
    <property type="component" value="Unassembled WGS sequence"/>
</dbReference>
<reference evidence="1 2" key="1">
    <citation type="journal article" date="2021" name="Nat. Commun.">
        <title>Genetic determinants of endophytism in the Arabidopsis root mycobiome.</title>
        <authorList>
            <person name="Mesny F."/>
            <person name="Miyauchi S."/>
            <person name="Thiergart T."/>
            <person name="Pickel B."/>
            <person name="Atanasova L."/>
            <person name="Karlsson M."/>
            <person name="Huettel B."/>
            <person name="Barry K.W."/>
            <person name="Haridas S."/>
            <person name="Chen C."/>
            <person name="Bauer D."/>
            <person name="Andreopoulos W."/>
            <person name="Pangilinan J."/>
            <person name="LaButti K."/>
            <person name="Riley R."/>
            <person name="Lipzen A."/>
            <person name="Clum A."/>
            <person name="Drula E."/>
            <person name="Henrissat B."/>
            <person name="Kohler A."/>
            <person name="Grigoriev I.V."/>
            <person name="Martin F.M."/>
            <person name="Hacquard S."/>
        </authorList>
    </citation>
    <scope>NUCLEOTIDE SEQUENCE [LARGE SCALE GENOMIC DNA]</scope>
    <source>
        <strain evidence="1 2">MPI-SDFR-AT-0079</strain>
    </source>
</reference>
<proteinExistence type="predicted"/>
<accession>A0ACB7P8A2</accession>
<gene>
    <name evidence="1" type="ORF">F5144DRAFT_229478</name>
</gene>
<evidence type="ECO:0000313" key="1">
    <source>
        <dbReference type="EMBL" id="KAH6631703.1"/>
    </source>
</evidence>